<evidence type="ECO:0000313" key="2">
    <source>
        <dbReference type="EMBL" id="AMB18705.1"/>
    </source>
</evidence>
<sequence>MNIIKTFNYILYVILNFGGALALGMAAHDYFEIKGYTNWYDWLGFWFIIGGASHGLYLLLVKGAK</sequence>
<accession>A0A0Y0C570</accession>
<reference evidence="2 3" key="1">
    <citation type="journal article" date="2016" name="Genome Announc.">
        <title>Complete Genome Sequence of Bacillus megaterium Bacteriophage Eldridge.</title>
        <authorList>
            <person name="Reveille A.M."/>
            <person name="Eldridge K.A."/>
            <person name="Temple L.M."/>
        </authorList>
    </citation>
    <scope>NUCLEOTIDE SEQUENCE [LARGE SCALE GENOMIC DNA]</scope>
</reference>
<organism evidence="2 3">
    <name type="scientific">Bacillus phage Eldridge</name>
    <dbReference type="NCBI Taxonomy" id="1776293"/>
    <lineage>
        <taxon>Viruses</taxon>
        <taxon>Duplodnaviria</taxon>
        <taxon>Heunggongvirae</taxon>
        <taxon>Uroviricota</taxon>
        <taxon>Caudoviricetes</taxon>
        <taxon>Herelleviridae</taxon>
        <taxon>Bastillevirinae</taxon>
        <taxon>Eldridgevirus</taxon>
        <taxon>Eldridgevirus eldridge</taxon>
    </lineage>
</organism>
<feature type="transmembrane region" description="Helical" evidence="1">
    <location>
        <begin position="7"/>
        <end position="27"/>
    </location>
</feature>
<keyword evidence="3" id="KW-1185">Reference proteome</keyword>
<dbReference type="GeneID" id="28801784"/>
<keyword evidence="1" id="KW-1133">Transmembrane helix</keyword>
<name>A0A0Y0C570_9CAUD</name>
<dbReference type="EMBL" id="KU253712">
    <property type="protein sequence ID" value="AMB18705.1"/>
    <property type="molecule type" value="Genomic_DNA"/>
</dbReference>
<feature type="transmembrane region" description="Helical" evidence="1">
    <location>
        <begin position="39"/>
        <end position="60"/>
    </location>
</feature>
<keyword evidence="1" id="KW-0812">Transmembrane</keyword>
<protein>
    <submittedName>
        <fullName evidence="2">Uncharacterized protein</fullName>
    </submittedName>
</protein>
<proteinExistence type="predicted"/>
<dbReference type="Proteomes" id="UP000204502">
    <property type="component" value="Segment"/>
</dbReference>
<keyword evidence="1" id="KW-0472">Membrane</keyword>
<evidence type="ECO:0000256" key="1">
    <source>
        <dbReference type="SAM" id="Phobius"/>
    </source>
</evidence>
<dbReference type="KEGG" id="vg:28801784"/>
<gene>
    <name evidence="2" type="ORF">Eldridge_0125</name>
</gene>
<dbReference type="RefSeq" id="YP_009274829.1">
    <property type="nucleotide sequence ID" value="NC_030920.1"/>
</dbReference>
<evidence type="ECO:0000313" key="3">
    <source>
        <dbReference type="Proteomes" id="UP000204502"/>
    </source>
</evidence>